<name>A0AAV4JWL8_9GAST</name>
<organism evidence="1 2">
    <name type="scientific">Elysia marginata</name>
    <dbReference type="NCBI Taxonomy" id="1093978"/>
    <lineage>
        <taxon>Eukaryota</taxon>
        <taxon>Metazoa</taxon>
        <taxon>Spiralia</taxon>
        <taxon>Lophotrochozoa</taxon>
        <taxon>Mollusca</taxon>
        <taxon>Gastropoda</taxon>
        <taxon>Heterobranchia</taxon>
        <taxon>Euthyneura</taxon>
        <taxon>Panpulmonata</taxon>
        <taxon>Sacoglossa</taxon>
        <taxon>Placobranchoidea</taxon>
        <taxon>Plakobranchidae</taxon>
        <taxon>Elysia</taxon>
    </lineage>
</organism>
<comment type="caution">
    <text evidence="1">The sequence shown here is derived from an EMBL/GenBank/DDBJ whole genome shotgun (WGS) entry which is preliminary data.</text>
</comment>
<gene>
    <name evidence="1" type="ORF">ElyMa_003449200</name>
</gene>
<sequence length="90" mass="10252">MDGKSVRDTMIFPGLYRCLRHSMRHDCFRSEAGGRRAAAKISLGSILQSDMLLARMSSKTIYYSIFHPVNTHTQRSEENINTQTSKLTQT</sequence>
<evidence type="ECO:0000313" key="1">
    <source>
        <dbReference type="EMBL" id="GFS25751.1"/>
    </source>
</evidence>
<keyword evidence="2" id="KW-1185">Reference proteome</keyword>
<dbReference type="EMBL" id="BMAT01007073">
    <property type="protein sequence ID" value="GFS25751.1"/>
    <property type="molecule type" value="Genomic_DNA"/>
</dbReference>
<dbReference type="Proteomes" id="UP000762676">
    <property type="component" value="Unassembled WGS sequence"/>
</dbReference>
<evidence type="ECO:0000313" key="2">
    <source>
        <dbReference type="Proteomes" id="UP000762676"/>
    </source>
</evidence>
<dbReference type="AlphaFoldDB" id="A0AAV4JWL8"/>
<accession>A0AAV4JWL8</accession>
<proteinExistence type="predicted"/>
<protein>
    <submittedName>
        <fullName evidence="1">Uncharacterized protein</fullName>
    </submittedName>
</protein>
<reference evidence="1 2" key="1">
    <citation type="journal article" date="2021" name="Elife">
        <title>Chloroplast acquisition without the gene transfer in kleptoplastic sea slugs, Plakobranchus ocellatus.</title>
        <authorList>
            <person name="Maeda T."/>
            <person name="Takahashi S."/>
            <person name="Yoshida T."/>
            <person name="Shimamura S."/>
            <person name="Takaki Y."/>
            <person name="Nagai Y."/>
            <person name="Toyoda A."/>
            <person name="Suzuki Y."/>
            <person name="Arimoto A."/>
            <person name="Ishii H."/>
            <person name="Satoh N."/>
            <person name="Nishiyama T."/>
            <person name="Hasebe M."/>
            <person name="Maruyama T."/>
            <person name="Minagawa J."/>
            <person name="Obokata J."/>
            <person name="Shigenobu S."/>
        </authorList>
    </citation>
    <scope>NUCLEOTIDE SEQUENCE [LARGE SCALE GENOMIC DNA]</scope>
</reference>